<dbReference type="EMBL" id="CP087164">
    <property type="protein sequence ID" value="UGS34663.1"/>
    <property type="molecule type" value="Genomic_DNA"/>
</dbReference>
<dbReference type="PANTHER" id="PTHR47245">
    <property type="entry name" value="PEPTIDYLPROLYL ISOMERASE"/>
    <property type="match status" value="1"/>
</dbReference>
<dbReference type="RefSeq" id="WP_259314326.1">
    <property type="nucleotide sequence ID" value="NZ_CP087164.1"/>
</dbReference>
<evidence type="ECO:0000256" key="3">
    <source>
        <dbReference type="SAM" id="SignalP"/>
    </source>
</evidence>
<dbReference type="EC" id="5.2.1.8" evidence="5"/>
<dbReference type="InterPro" id="IPR046357">
    <property type="entry name" value="PPIase_dom_sf"/>
</dbReference>
<dbReference type="InterPro" id="IPR000297">
    <property type="entry name" value="PPIase_PpiC"/>
</dbReference>
<dbReference type="Pfam" id="PF13145">
    <property type="entry name" value="Rotamase_2"/>
    <property type="match status" value="1"/>
</dbReference>
<dbReference type="Pfam" id="PF13624">
    <property type="entry name" value="SurA_N_3"/>
    <property type="match status" value="1"/>
</dbReference>
<feature type="domain" description="PpiC" evidence="4">
    <location>
        <begin position="229"/>
        <end position="319"/>
    </location>
</feature>
<dbReference type="SUPFAM" id="SSF54534">
    <property type="entry name" value="FKBP-like"/>
    <property type="match status" value="1"/>
</dbReference>
<keyword evidence="6" id="KW-1185">Reference proteome</keyword>
<evidence type="ECO:0000313" key="5">
    <source>
        <dbReference type="EMBL" id="UGS34663.1"/>
    </source>
</evidence>
<keyword evidence="1 5" id="KW-0413">Isomerase</keyword>
<protein>
    <submittedName>
        <fullName evidence="5">Foldase protein PrsA</fullName>
        <ecNumber evidence="5">5.2.1.8</ecNumber>
    </submittedName>
</protein>
<evidence type="ECO:0000259" key="4">
    <source>
        <dbReference type="PROSITE" id="PS50198"/>
    </source>
</evidence>
<evidence type="ECO:0000256" key="2">
    <source>
        <dbReference type="SAM" id="MobiDB-lite"/>
    </source>
</evidence>
<keyword evidence="3" id="KW-0732">Signal</keyword>
<accession>A0A9E7BZT2</accession>
<evidence type="ECO:0000313" key="6">
    <source>
        <dbReference type="Proteomes" id="UP001162834"/>
    </source>
</evidence>
<organism evidence="5 6">
    <name type="scientific">Capillimicrobium parvum</name>
    <dbReference type="NCBI Taxonomy" id="2884022"/>
    <lineage>
        <taxon>Bacteria</taxon>
        <taxon>Bacillati</taxon>
        <taxon>Actinomycetota</taxon>
        <taxon>Thermoleophilia</taxon>
        <taxon>Solirubrobacterales</taxon>
        <taxon>Capillimicrobiaceae</taxon>
        <taxon>Capillimicrobium</taxon>
    </lineage>
</organism>
<dbReference type="PROSITE" id="PS51257">
    <property type="entry name" value="PROKAR_LIPOPROTEIN"/>
    <property type="match status" value="1"/>
</dbReference>
<keyword evidence="1" id="KW-0697">Rotamase</keyword>
<feature type="region of interest" description="Disordered" evidence="2">
    <location>
        <begin position="375"/>
        <end position="402"/>
    </location>
</feature>
<dbReference type="SUPFAM" id="SSF109998">
    <property type="entry name" value="Triger factor/SurA peptide-binding domain-like"/>
    <property type="match status" value="1"/>
</dbReference>
<feature type="signal peptide" evidence="3">
    <location>
        <begin position="1"/>
        <end position="22"/>
    </location>
</feature>
<dbReference type="AlphaFoldDB" id="A0A9E7BZT2"/>
<dbReference type="PANTHER" id="PTHR47245:SF2">
    <property type="entry name" value="PEPTIDYL-PROLYL CIS-TRANS ISOMERASE HP_0175-RELATED"/>
    <property type="match status" value="1"/>
</dbReference>
<feature type="compositionally biased region" description="Low complexity" evidence="2">
    <location>
        <begin position="382"/>
        <end position="402"/>
    </location>
</feature>
<dbReference type="KEGG" id="sbae:DSM104329_01043"/>
<dbReference type="InterPro" id="IPR050245">
    <property type="entry name" value="PrsA_foldase"/>
</dbReference>
<name>A0A9E7BZT2_9ACTN</name>
<sequence>MRSTLRLLLPIGLLALLAVGLAACGGGGDGDNGASSNDLPGNAVAQVGEVSVTKDDFTHWLNVAAVSSAQQTGAKGAAAQAPVPPDFTACVAGKKENAPKPAKGQPTTTDAQYKAQCKQEYESLRDQVMSFLISAQWIQQEAAKRNITITDAQLQKDFDKTKKQSFPKDADYQKFLKSSGMTEQDILFRVKLDSLSNKLREQVVKGKDNVTDAQIATYYNKNKQRFATPETRDVRIVLTKTEAQANAAKKALEGGESWSKVAKQYSIDEASKGQGGLLSGIAKGQQEKALDDALFGAKKSTIGGPVKTQFGWYVYEVEKITPANQQTQQQASATIKQLLQSQNQQKALDGFVKDFQNRFKGSTVCRTGYVTQDCSNAPKQKTNTTTTPAGGATTNPAPATTG</sequence>
<gene>
    <name evidence="5" type="primary">prsA</name>
    <name evidence="5" type="ORF">DSM104329_01043</name>
</gene>
<dbReference type="InterPro" id="IPR027304">
    <property type="entry name" value="Trigger_fact/SurA_dom_sf"/>
</dbReference>
<proteinExistence type="predicted"/>
<feature type="chain" id="PRO_5039375715" evidence="3">
    <location>
        <begin position="23"/>
        <end position="402"/>
    </location>
</feature>
<dbReference type="Proteomes" id="UP001162834">
    <property type="component" value="Chromosome"/>
</dbReference>
<reference evidence="5" key="1">
    <citation type="journal article" date="2022" name="Int. J. Syst. Evol. Microbiol.">
        <title>Pseudomonas aegrilactucae sp. nov. and Pseudomonas morbosilactucae sp. nov., pathogens causing bacterial rot of lettuce in Japan.</title>
        <authorList>
            <person name="Sawada H."/>
            <person name="Fujikawa T."/>
            <person name="Satou M."/>
        </authorList>
    </citation>
    <scope>NUCLEOTIDE SEQUENCE</scope>
    <source>
        <strain evidence="5">0166_1</strain>
    </source>
</reference>
<dbReference type="Gene3D" id="3.10.50.40">
    <property type="match status" value="1"/>
</dbReference>
<dbReference type="GO" id="GO:0003755">
    <property type="term" value="F:peptidyl-prolyl cis-trans isomerase activity"/>
    <property type="evidence" value="ECO:0007669"/>
    <property type="project" value="UniProtKB-KW"/>
</dbReference>
<dbReference type="Gene3D" id="1.10.4030.10">
    <property type="entry name" value="Porin chaperone SurA, peptide-binding domain"/>
    <property type="match status" value="1"/>
</dbReference>
<evidence type="ECO:0000256" key="1">
    <source>
        <dbReference type="PROSITE-ProRule" id="PRU00278"/>
    </source>
</evidence>
<dbReference type="PROSITE" id="PS50198">
    <property type="entry name" value="PPIC_PPIASE_2"/>
    <property type="match status" value="1"/>
</dbReference>